<organism evidence="2 3">
    <name type="scientific">Exophiala viscosa</name>
    <dbReference type="NCBI Taxonomy" id="2486360"/>
    <lineage>
        <taxon>Eukaryota</taxon>
        <taxon>Fungi</taxon>
        <taxon>Dikarya</taxon>
        <taxon>Ascomycota</taxon>
        <taxon>Pezizomycotina</taxon>
        <taxon>Eurotiomycetes</taxon>
        <taxon>Chaetothyriomycetidae</taxon>
        <taxon>Chaetothyriales</taxon>
        <taxon>Herpotrichiellaceae</taxon>
        <taxon>Exophiala</taxon>
    </lineage>
</organism>
<reference evidence="2" key="1">
    <citation type="journal article" date="2022" name="bioRxiv">
        <title>Deciphering the potential niche of two novel black yeast fungi from a biological soil crust based on their genomes, phenotypes, and melanin regulation.</title>
        <authorList>
            <consortium name="DOE Joint Genome Institute"/>
            <person name="Carr E.C."/>
            <person name="Barton Q."/>
            <person name="Grambo S."/>
            <person name="Sullivan M."/>
            <person name="Renfro C.M."/>
            <person name="Kuo A."/>
            <person name="Pangilinan J."/>
            <person name="Lipzen A."/>
            <person name="Keymanesh K."/>
            <person name="Savage E."/>
            <person name="Barry K."/>
            <person name="Grigoriev I.V."/>
            <person name="Riekhof W.R."/>
            <person name="Harris S.S."/>
        </authorList>
    </citation>
    <scope>NUCLEOTIDE SEQUENCE</scope>
    <source>
        <strain evidence="2">JF 03-4F</strain>
    </source>
</reference>
<dbReference type="EMBL" id="MU404352">
    <property type="protein sequence ID" value="KAI1615770.1"/>
    <property type="molecule type" value="Genomic_DNA"/>
</dbReference>
<evidence type="ECO:0000313" key="2">
    <source>
        <dbReference type="EMBL" id="KAI1615770.1"/>
    </source>
</evidence>
<evidence type="ECO:0000256" key="1">
    <source>
        <dbReference type="SAM" id="MobiDB-lite"/>
    </source>
</evidence>
<accession>A0AAN6E351</accession>
<evidence type="ECO:0000313" key="3">
    <source>
        <dbReference type="Proteomes" id="UP001203852"/>
    </source>
</evidence>
<comment type="caution">
    <text evidence="2">The sequence shown here is derived from an EMBL/GenBank/DDBJ whole genome shotgun (WGS) entry which is preliminary data.</text>
</comment>
<gene>
    <name evidence="2" type="ORF">EDD36DRAFT_196558</name>
</gene>
<name>A0AAN6E351_9EURO</name>
<protein>
    <submittedName>
        <fullName evidence="2">Uncharacterized protein</fullName>
    </submittedName>
</protein>
<feature type="compositionally biased region" description="Polar residues" evidence="1">
    <location>
        <begin position="400"/>
        <end position="420"/>
    </location>
</feature>
<keyword evidence="3" id="KW-1185">Reference proteome</keyword>
<dbReference type="AlphaFoldDB" id="A0AAN6E351"/>
<feature type="compositionally biased region" description="Polar residues" evidence="1">
    <location>
        <begin position="300"/>
        <end position="317"/>
    </location>
</feature>
<feature type="compositionally biased region" description="Basic and acidic residues" evidence="1">
    <location>
        <begin position="245"/>
        <end position="262"/>
    </location>
</feature>
<feature type="region of interest" description="Disordered" evidence="1">
    <location>
        <begin position="392"/>
        <end position="420"/>
    </location>
</feature>
<sequence length="517" mass="57890">MSSHAALYTQFSYHENDDMLQQQQDARLRATLIRESAKEIPVEERGVTEWTGVKLEHLPTSTQLMSEVHDSETIFHDALVARTYHDVLLPNKEPEDTTIPTDDTILRAHVKVLFKAFKSVPEDAEEGDEEADKTKRPFVNQVHDNHLVESLCWKILETCIYRSKKDQNLVEAWEPGKLKGKKTNFTFADRFDKVVQTMIESKSICKHLFDVNYMYKIIDDPVSAVKRVIANKRLNGKKAELMKRGKEVTEENGKTLKRPLEHGEDDDFGSRPAKTRRHAPAISSSNAHSQFRLDPATYAPNHSVTPASYTPTINTMPRSHPGNYYNTPTAQRSVYPDLSTSNTYATQAHTPTPRGLGISGLDAPRMATQSARQVQQTLTSYSSGYAGLSAYVPPHHTQSHTRSTPSFTASGSSTPSNHGAVQQWPIAAQAASSPRPYYQGTGMNTIPQGTGEFLKMENDNQEGWTAPTNSGPHDARLGWANYQEDNDDDTQQFNDDGYNYAVLAEEANEPEHTEDQP</sequence>
<dbReference type="Proteomes" id="UP001203852">
    <property type="component" value="Unassembled WGS sequence"/>
</dbReference>
<feature type="region of interest" description="Disordered" evidence="1">
    <location>
        <begin position="245"/>
        <end position="317"/>
    </location>
</feature>
<proteinExistence type="predicted"/>